<reference evidence="1" key="1">
    <citation type="submission" date="2021-08" db="EMBL/GenBank/DDBJ databases">
        <title>The first chromosome-level gecko genome reveals the dynamic sex chromosomes of Neotropical dwarf geckos (Sphaerodactylidae: Sphaerodactylus).</title>
        <authorList>
            <person name="Pinto B.J."/>
            <person name="Keating S.E."/>
            <person name="Gamble T."/>
        </authorList>
    </citation>
    <scope>NUCLEOTIDE SEQUENCE</scope>
    <source>
        <strain evidence="1">TG3544</strain>
    </source>
</reference>
<comment type="caution">
    <text evidence="1">The sequence shown here is derived from an EMBL/GenBank/DDBJ whole genome shotgun (WGS) entry which is preliminary data.</text>
</comment>
<dbReference type="EMBL" id="CM037619">
    <property type="protein sequence ID" value="KAH8007399.1"/>
    <property type="molecule type" value="Genomic_DNA"/>
</dbReference>
<dbReference type="Proteomes" id="UP000827872">
    <property type="component" value="Linkage Group LG06"/>
</dbReference>
<evidence type="ECO:0000313" key="1">
    <source>
        <dbReference type="EMBL" id="KAH8007399.1"/>
    </source>
</evidence>
<accession>A0ACB8FPX9</accession>
<keyword evidence="2" id="KW-1185">Reference proteome</keyword>
<proteinExistence type="predicted"/>
<name>A0ACB8FPX9_9SAUR</name>
<sequence length="163" mass="18686">MRSQSIPPAQLWVERKCRRNKVKKNIFNQNGNKMVPQTIKNKLSQSRFMKYPAKVGRKARRLSVSKDKLRGYDQHNSQKGTPCFSANIIINANTSAPQQDRNPRICPRSSSQPVECSNSKPKTESFKINYFKSEILFFLYPEIKKASLSSLRALSKAATIQHK</sequence>
<protein>
    <submittedName>
        <fullName evidence="1">Uncharacterized protein</fullName>
    </submittedName>
</protein>
<gene>
    <name evidence="1" type="ORF">K3G42_021560</name>
</gene>
<organism evidence="1 2">
    <name type="scientific">Sphaerodactylus townsendi</name>
    <dbReference type="NCBI Taxonomy" id="933632"/>
    <lineage>
        <taxon>Eukaryota</taxon>
        <taxon>Metazoa</taxon>
        <taxon>Chordata</taxon>
        <taxon>Craniata</taxon>
        <taxon>Vertebrata</taxon>
        <taxon>Euteleostomi</taxon>
        <taxon>Lepidosauria</taxon>
        <taxon>Squamata</taxon>
        <taxon>Bifurcata</taxon>
        <taxon>Gekkota</taxon>
        <taxon>Sphaerodactylidae</taxon>
        <taxon>Sphaerodactylus</taxon>
    </lineage>
</organism>
<evidence type="ECO:0000313" key="2">
    <source>
        <dbReference type="Proteomes" id="UP000827872"/>
    </source>
</evidence>